<dbReference type="InterPro" id="IPR025534">
    <property type="entry name" value="DUF4420"/>
</dbReference>
<keyword evidence="2" id="KW-1185">Reference proteome</keyword>
<evidence type="ECO:0000313" key="2">
    <source>
        <dbReference type="Proteomes" id="UP001275440"/>
    </source>
</evidence>
<evidence type="ECO:0000313" key="1">
    <source>
        <dbReference type="EMBL" id="MDV2476200.1"/>
    </source>
</evidence>
<proteinExistence type="predicted"/>
<protein>
    <submittedName>
        <fullName evidence="1">PD-(D/E)XK motif protein</fullName>
    </submittedName>
</protein>
<dbReference type="EMBL" id="WBMO01000001">
    <property type="protein sequence ID" value="MDV2476200.1"/>
    <property type="molecule type" value="Genomic_DNA"/>
</dbReference>
<dbReference type="Proteomes" id="UP001275440">
    <property type="component" value="Unassembled WGS sequence"/>
</dbReference>
<sequence>MGAVDGATRPVGAASAVLASWRRLFSTLADARALTHQEKLAAFGELSVLQELVDSGTDFRVASWTGPELEPHDFELDDASIEVKSVGVESDTIRVHGLAQLGQVEEKRLYLIVRQVTEDPSGRTVSELLGEILATCDDPTLLRERAARLGVHEAMEDTARFAVTESLIGEVAGDFPRITADTLGVELAEMVTRVGYELRLKDIRWRLAPGSAEAIRNGMR</sequence>
<comment type="caution">
    <text evidence="1">The sequence shown here is derived from an EMBL/GenBank/DDBJ whole genome shotgun (WGS) entry which is preliminary data.</text>
</comment>
<dbReference type="Pfam" id="PF14390">
    <property type="entry name" value="DUF4420"/>
    <property type="match status" value="1"/>
</dbReference>
<name>A0ABU3WQD4_9NOCA</name>
<accession>A0ABU3WQD4</accession>
<gene>
    <name evidence="1" type="ORF">F8M49_14135</name>
</gene>
<organism evidence="1 2">
    <name type="scientific">Rhodococcus zopfii</name>
    <dbReference type="NCBI Taxonomy" id="43772"/>
    <lineage>
        <taxon>Bacteria</taxon>
        <taxon>Bacillati</taxon>
        <taxon>Actinomycetota</taxon>
        <taxon>Actinomycetes</taxon>
        <taxon>Mycobacteriales</taxon>
        <taxon>Nocardiaceae</taxon>
        <taxon>Rhodococcus</taxon>
    </lineage>
</organism>
<reference evidence="1 2" key="1">
    <citation type="submission" date="2019-10" db="EMBL/GenBank/DDBJ databases">
        <title>Draft Genome Assembly of Rhodococcus zopfii DSM44189.</title>
        <authorList>
            <person name="Sutton J.M."/>
            <person name="Akob D.M."/>
            <person name="Bushman T.J."/>
        </authorList>
    </citation>
    <scope>NUCLEOTIDE SEQUENCE [LARGE SCALE GENOMIC DNA]</scope>
    <source>
        <strain evidence="1 2">DSM 44189</strain>
    </source>
</reference>